<accession>A0A0V1E8C8</accession>
<gene>
    <name evidence="2" type="ORF">T4A_12429</name>
</gene>
<dbReference type="Proteomes" id="UP000054632">
    <property type="component" value="Unassembled WGS sequence"/>
</dbReference>
<evidence type="ECO:0000313" key="2">
    <source>
        <dbReference type="EMBL" id="KRY69896.1"/>
    </source>
</evidence>
<comment type="caution">
    <text evidence="2">The sequence shown here is derived from an EMBL/GenBank/DDBJ whole genome shotgun (WGS) entry which is preliminary data.</text>
</comment>
<keyword evidence="1" id="KW-0812">Transmembrane</keyword>
<evidence type="ECO:0000256" key="1">
    <source>
        <dbReference type="SAM" id="Phobius"/>
    </source>
</evidence>
<sequence length="144" mass="16859">LNYLLQCMSYCIKLAMFNFCSVHFVWSVYFMNIQSRYCPCKRNDNWGTLCSTAHLTDDIRSLLLRSSQSSKLTLLQCLGESVDIILGRVGLDLSMMLFFVLFFSTIDHIHQSQKTRTMVFCTESMVLHEFYSCSDFSRFNYMLD</sequence>
<keyword evidence="1" id="KW-1133">Transmembrane helix</keyword>
<feature type="transmembrane region" description="Helical" evidence="1">
    <location>
        <begin position="12"/>
        <end position="31"/>
    </location>
</feature>
<feature type="transmembrane region" description="Helical" evidence="1">
    <location>
        <begin position="85"/>
        <end position="106"/>
    </location>
</feature>
<proteinExistence type="predicted"/>
<dbReference type="EMBL" id="JYDR01000082">
    <property type="protein sequence ID" value="KRY69896.1"/>
    <property type="molecule type" value="Genomic_DNA"/>
</dbReference>
<protein>
    <submittedName>
        <fullName evidence="2">Uncharacterized protein</fullName>
    </submittedName>
</protein>
<feature type="non-terminal residue" evidence="2">
    <location>
        <position position="1"/>
    </location>
</feature>
<name>A0A0V1E8C8_TRIPS</name>
<keyword evidence="1" id="KW-0472">Membrane</keyword>
<reference evidence="2 3" key="1">
    <citation type="submission" date="2015-01" db="EMBL/GenBank/DDBJ databases">
        <title>Evolution of Trichinella species and genotypes.</title>
        <authorList>
            <person name="Korhonen P.K."/>
            <person name="Edoardo P."/>
            <person name="Giuseppe L.R."/>
            <person name="Gasser R.B."/>
        </authorList>
    </citation>
    <scope>NUCLEOTIDE SEQUENCE [LARGE SCALE GENOMIC DNA]</scope>
    <source>
        <strain evidence="2">ISS13</strain>
    </source>
</reference>
<organism evidence="2 3">
    <name type="scientific">Trichinella pseudospiralis</name>
    <name type="common">Parasitic roundworm</name>
    <dbReference type="NCBI Taxonomy" id="6337"/>
    <lineage>
        <taxon>Eukaryota</taxon>
        <taxon>Metazoa</taxon>
        <taxon>Ecdysozoa</taxon>
        <taxon>Nematoda</taxon>
        <taxon>Enoplea</taxon>
        <taxon>Dorylaimia</taxon>
        <taxon>Trichinellida</taxon>
        <taxon>Trichinellidae</taxon>
        <taxon>Trichinella</taxon>
    </lineage>
</organism>
<evidence type="ECO:0000313" key="3">
    <source>
        <dbReference type="Proteomes" id="UP000054632"/>
    </source>
</evidence>
<dbReference type="AlphaFoldDB" id="A0A0V1E8C8"/>